<evidence type="ECO:0000313" key="2">
    <source>
        <dbReference type="EMBL" id="KAG7172341.1"/>
    </source>
</evidence>
<dbReference type="Proteomes" id="UP000747542">
    <property type="component" value="Unassembled WGS sequence"/>
</dbReference>
<dbReference type="InterPro" id="IPR036388">
    <property type="entry name" value="WH-like_DNA-bd_sf"/>
</dbReference>
<dbReference type="AlphaFoldDB" id="A0A8J5N362"/>
<dbReference type="EMBL" id="JAHLQT010011563">
    <property type="protein sequence ID" value="KAG7172341.1"/>
    <property type="molecule type" value="Genomic_DNA"/>
</dbReference>
<keyword evidence="3" id="KW-1185">Reference proteome</keyword>
<comment type="subcellular location">
    <subcellularLocation>
        <location evidence="1">Nucleus</location>
    </subcellularLocation>
</comment>
<protein>
    <submittedName>
        <fullName evidence="2">Uncharacterized protein</fullName>
    </submittedName>
</protein>
<evidence type="ECO:0000313" key="3">
    <source>
        <dbReference type="Proteomes" id="UP000747542"/>
    </source>
</evidence>
<name>A0A8J5N362_HOMAM</name>
<dbReference type="SUPFAM" id="SSF46689">
    <property type="entry name" value="Homeodomain-like"/>
    <property type="match status" value="1"/>
</dbReference>
<proteinExistence type="predicted"/>
<accession>A0A8J5N362</accession>
<evidence type="ECO:0000256" key="1">
    <source>
        <dbReference type="ARBA" id="ARBA00004123"/>
    </source>
</evidence>
<reference evidence="2" key="1">
    <citation type="journal article" date="2021" name="Sci. Adv.">
        <title>The American lobster genome reveals insights on longevity, neural, and immune adaptations.</title>
        <authorList>
            <person name="Polinski J.M."/>
            <person name="Zimin A.V."/>
            <person name="Clark K.F."/>
            <person name="Kohn A.B."/>
            <person name="Sadowski N."/>
            <person name="Timp W."/>
            <person name="Ptitsyn A."/>
            <person name="Khanna P."/>
            <person name="Romanova D.Y."/>
            <person name="Williams P."/>
            <person name="Greenwood S.J."/>
            <person name="Moroz L.L."/>
            <person name="Walt D.R."/>
            <person name="Bodnar A.G."/>
        </authorList>
    </citation>
    <scope>NUCLEOTIDE SEQUENCE</scope>
    <source>
        <strain evidence="2">GMGI-L3</strain>
    </source>
</reference>
<dbReference type="InterPro" id="IPR009057">
    <property type="entry name" value="Homeodomain-like_sf"/>
</dbReference>
<sequence>MPRRRYRRVSDEYRDGLITRYEAGEDFLDTAAELRVPRTTAYEIIRKFVETGERRGTTWRRRRTTTCAG</sequence>
<dbReference type="Gene3D" id="1.10.10.10">
    <property type="entry name" value="Winged helix-like DNA-binding domain superfamily/Winged helix DNA-binding domain"/>
    <property type="match status" value="1"/>
</dbReference>
<comment type="caution">
    <text evidence="2">The sequence shown here is derived from an EMBL/GenBank/DDBJ whole genome shotgun (WGS) entry which is preliminary data.</text>
</comment>
<organism evidence="2 3">
    <name type="scientific">Homarus americanus</name>
    <name type="common">American lobster</name>
    <dbReference type="NCBI Taxonomy" id="6706"/>
    <lineage>
        <taxon>Eukaryota</taxon>
        <taxon>Metazoa</taxon>
        <taxon>Ecdysozoa</taxon>
        <taxon>Arthropoda</taxon>
        <taxon>Crustacea</taxon>
        <taxon>Multicrustacea</taxon>
        <taxon>Malacostraca</taxon>
        <taxon>Eumalacostraca</taxon>
        <taxon>Eucarida</taxon>
        <taxon>Decapoda</taxon>
        <taxon>Pleocyemata</taxon>
        <taxon>Astacidea</taxon>
        <taxon>Nephropoidea</taxon>
        <taxon>Nephropidae</taxon>
        <taxon>Homarus</taxon>
    </lineage>
</organism>
<dbReference type="GO" id="GO:0005634">
    <property type="term" value="C:nucleus"/>
    <property type="evidence" value="ECO:0007669"/>
    <property type="project" value="UniProtKB-SubCell"/>
</dbReference>
<gene>
    <name evidence="2" type="ORF">Hamer_G009710</name>
</gene>